<dbReference type="RefSeq" id="WP_092440928.1">
    <property type="nucleotide sequence ID" value="NZ_FMYP01000105.1"/>
</dbReference>
<feature type="region of interest" description="Disordered" evidence="2">
    <location>
        <begin position="802"/>
        <end position="824"/>
    </location>
</feature>
<name>A0A1G6SYJ3_9BACT</name>
<dbReference type="AlphaFoldDB" id="A0A1G6SYJ3"/>
<dbReference type="GO" id="GO:0005886">
    <property type="term" value="C:plasma membrane"/>
    <property type="evidence" value="ECO:0007669"/>
    <property type="project" value="TreeGrafter"/>
</dbReference>
<dbReference type="GO" id="GO:0090313">
    <property type="term" value="P:regulation of protein targeting to membrane"/>
    <property type="evidence" value="ECO:0007669"/>
    <property type="project" value="TreeGrafter"/>
</dbReference>
<sequence length="866" mass="94727">MKKFLKIFLKSLGIFLGVVILAMILIPLLFKSQIISKAESVINENVNATVTFSDVSLSLFRDFPNLSIALKDLSVVGIDKFKDDTLVAFSSFNLSVNLGSVISGDQIKVNSISLNNPKIYAKVLADSSANWDIAKPSAPTPETPVDTSAASPFKLSLKEFIINNGNIVYEDQTSNMIAGIKNLNFRLGGNLSDEITTLDINSSIENLAVMMGGTTFVQNMMVTLKAKVSADLKNMVFTIQDNEIGVNKLVLGVNGSIAMPDSSMVFDLKYFTKETSFKTLLSMVPSVFMKDYETLKTDGKLSLDGTVTGTYNSKQLPNVGLKLLVSNARVQYPILPKAIEGINIDLNVDFNGSDDSKTLIDLRKFTMSMAGNPISAKAQVRTPMTDPQVSAAIDGKVNFTTLADVVPMENVAMKGIMTANVNMAVRMSQIEKEEYDNVKVDGLVELQNFEMKTPDLPADVKIPSSKIQFTPKYLQLDHFNCLIGKSDLSLKGRVENFLGYVFKSGVLKANFDLSSNLLDANEFMSEDATPETAAVADTTPMKTVFIPQNIDFTLNTSLKKVLFDKMEMTNVGGDVVLKGGKAIMDKLHMNLFNGSMMVTGTYNTADTTKPSADMDLDIKNLDIQMATKSFSMIEKMAPITKNCQGNISLKFTFKTDIDQEMSPVLKSIDGYGKLQSQNLQVVNSKTFDQINKVMKAKGMGNTIKDVNISFTIKDGWVNVAPSTLMIDDIALTFGGRNGLDQTLDYNVDLVVPSKYFGDAASKLASSLLSKTPLAGKEIKMPEKINVKLKVDGMVTDPKVKLAGMSSGAPGEGNTSAKETLKETVKETAKEEVKKYMEENKEDIEKKKKEAADKAKEELKKKLKGLF</sequence>
<dbReference type="Proteomes" id="UP000199452">
    <property type="component" value="Unassembled WGS sequence"/>
</dbReference>
<feature type="coiled-coil region" evidence="1">
    <location>
        <begin position="825"/>
        <end position="861"/>
    </location>
</feature>
<accession>A0A1G6SYJ3</accession>
<keyword evidence="1" id="KW-0175">Coiled coil</keyword>
<dbReference type="PANTHER" id="PTHR30441:SF8">
    <property type="entry name" value="DUF748 DOMAIN-CONTAINING PROTEIN"/>
    <property type="match status" value="1"/>
</dbReference>
<evidence type="ECO:0000256" key="2">
    <source>
        <dbReference type="SAM" id="MobiDB-lite"/>
    </source>
</evidence>
<dbReference type="PANTHER" id="PTHR30441">
    <property type="entry name" value="DUF748 DOMAIN-CONTAINING PROTEIN"/>
    <property type="match status" value="1"/>
</dbReference>
<keyword evidence="3" id="KW-1133">Transmembrane helix</keyword>
<keyword evidence="3" id="KW-0472">Membrane</keyword>
<dbReference type="EMBL" id="FMYP01000105">
    <property type="protein sequence ID" value="SDD21297.1"/>
    <property type="molecule type" value="Genomic_DNA"/>
</dbReference>
<dbReference type="OrthoDB" id="596403at2"/>
<proteinExistence type="predicted"/>
<feature type="transmembrane region" description="Helical" evidence="3">
    <location>
        <begin position="12"/>
        <end position="30"/>
    </location>
</feature>
<reference evidence="4 5" key="1">
    <citation type="submission" date="2016-09" db="EMBL/GenBank/DDBJ databases">
        <authorList>
            <person name="Capua I."/>
            <person name="De Benedictis P."/>
            <person name="Joannis T."/>
            <person name="Lombin L.H."/>
            <person name="Cattoli G."/>
        </authorList>
    </citation>
    <scope>NUCLEOTIDE SEQUENCE [LARGE SCALE GENOMIC DNA]</scope>
    <source>
        <strain evidence="4 5">A7P-90m</strain>
    </source>
</reference>
<evidence type="ECO:0000256" key="1">
    <source>
        <dbReference type="SAM" id="Coils"/>
    </source>
</evidence>
<keyword evidence="3" id="KW-0812">Transmembrane</keyword>
<evidence type="ECO:0000313" key="5">
    <source>
        <dbReference type="Proteomes" id="UP000199452"/>
    </source>
</evidence>
<organism evidence="4 5">
    <name type="scientific">Williamwhitmania taraxaci</name>
    <dbReference type="NCBI Taxonomy" id="1640674"/>
    <lineage>
        <taxon>Bacteria</taxon>
        <taxon>Pseudomonadati</taxon>
        <taxon>Bacteroidota</taxon>
        <taxon>Bacteroidia</taxon>
        <taxon>Bacteroidales</taxon>
        <taxon>Williamwhitmaniaceae</taxon>
        <taxon>Williamwhitmania</taxon>
    </lineage>
</organism>
<keyword evidence="5" id="KW-1185">Reference proteome</keyword>
<dbReference type="InterPro" id="IPR052894">
    <property type="entry name" value="AsmA-related"/>
</dbReference>
<dbReference type="STRING" id="1640674.SAMN05216323_11052"/>
<protein>
    <submittedName>
        <fullName evidence="4">AsmA-like C-terminal region</fullName>
    </submittedName>
</protein>
<evidence type="ECO:0000256" key="3">
    <source>
        <dbReference type="SAM" id="Phobius"/>
    </source>
</evidence>
<evidence type="ECO:0000313" key="4">
    <source>
        <dbReference type="EMBL" id="SDD21297.1"/>
    </source>
</evidence>
<gene>
    <name evidence="4" type="ORF">SAMN05216323_11052</name>
</gene>